<dbReference type="Proteomes" id="UP000243535">
    <property type="component" value="Unassembled WGS sequence"/>
</dbReference>
<evidence type="ECO:0000313" key="1">
    <source>
        <dbReference type="EMBL" id="CUA83612.1"/>
    </source>
</evidence>
<gene>
    <name evidence="1" type="ORF">Ga0061063_1830</name>
</gene>
<protein>
    <submittedName>
        <fullName evidence="1">Uncharacterized protein</fullName>
    </submittedName>
</protein>
<reference evidence="2" key="1">
    <citation type="submission" date="2015-08" db="EMBL/GenBank/DDBJ databases">
        <authorList>
            <person name="Varghese N."/>
        </authorList>
    </citation>
    <scope>NUCLEOTIDE SEQUENCE [LARGE SCALE GENOMIC DNA]</scope>
    <source>
        <strain evidence="2">DSM 17901</strain>
    </source>
</reference>
<dbReference type="OrthoDB" id="8612928at2"/>
<proteinExistence type="predicted"/>
<dbReference type="EMBL" id="CYHA01000003">
    <property type="protein sequence ID" value="CUA83612.1"/>
    <property type="molecule type" value="Genomic_DNA"/>
</dbReference>
<organism evidence="1 2">
    <name type="scientific">Gulbenkiania indica</name>
    <dbReference type="NCBI Taxonomy" id="375574"/>
    <lineage>
        <taxon>Bacteria</taxon>
        <taxon>Pseudomonadati</taxon>
        <taxon>Pseudomonadota</taxon>
        <taxon>Betaproteobacteria</taxon>
        <taxon>Neisseriales</taxon>
        <taxon>Chromobacteriaceae</taxon>
        <taxon>Gulbenkiania</taxon>
    </lineage>
</organism>
<sequence>MKQPRFDLDLDKHCNATVVIACGNCGSETRQHLRSLQPDHTLRCRCGADISLGAGALHRAQQQVAHLRVAYRQ</sequence>
<accession>A0A0K6GY07</accession>
<keyword evidence="2" id="KW-1185">Reference proteome</keyword>
<name>A0A0K6GY07_9NEIS</name>
<dbReference type="STRING" id="375574.GCA_001418035_01622"/>
<evidence type="ECO:0000313" key="2">
    <source>
        <dbReference type="Proteomes" id="UP000243535"/>
    </source>
</evidence>
<dbReference type="AlphaFoldDB" id="A0A0K6GY07"/>
<dbReference type="RefSeq" id="WP_055433956.1">
    <property type="nucleotide sequence ID" value="NZ_CYHA01000003.1"/>
</dbReference>